<dbReference type="AlphaFoldDB" id="A0A9D2TP84"/>
<feature type="transmembrane region" description="Helical" evidence="1">
    <location>
        <begin position="20"/>
        <end position="40"/>
    </location>
</feature>
<reference evidence="2" key="2">
    <citation type="submission" date="2021-04" db="EMBL/GenBank/DDBJ databases">
        <authorList>
            <person name="Gilroy R."/>
        </authorList>
    </citation>
    <scope>NUCLEOTIDE SEQUENCE</scope>
    <source>
        <strain evidence="2">ChiHjej13B12-4958</strain>
    </source>
</reference>
<dbReference type="Proteomes" id="UP000823858">
    <property type="component" value="Unassembled WGS sequence"/>
</dbReference>
<evidence type="ECO:0000256" key="1">
    <source>
        <dbReference type="SAM" id="Phobius"/>
    </source>
</evidence>
<accession>A0A9D2TP84</accession>
<gene>
    <name evidence="2" type="ORF">H9751_00780</name>
</gene>
<feature type="transmembrane region" description="Helical" evidence="1">
    <location>
        <begin position="142"/>
        <end position="164"/>
    </location>
</feature>
<name>A0A9D2TP84_9CORY</name>
<dbReference type="Pfam" id="PF07690">
    <property type="entry name" value="MFS_1"/>
    <property type="match status" value="1"/>
</dbReference>
<comment type="caution">
    <text evidence="2">The sequence shown here is derived from an EMBL/GenBank/DDBJ whole genome shotgun (WGS) entry which is preliminary data.</text>
</comment>
<keyword evidence="1" id="KW-0472">Membrane</keyword>
<dbReference type="SUPFAM" id="SSF103473">
    <property type="entry name" value="MFS general substrate transporter"/>
    <property type="match status" value="1"/>
</dbReference>
<keyword evidence="1" id="KW-0812">Transmembrane</keyword>
<evidence type="ECO:0000313" key="3">
    <source>
        <dbReference type="Proteomes" id="UP000823858"/>
    </source>
</evidence>
<sequence>MMAYISASPFLYQKYMGLSTVQYGIAFAVNALALMVVSILSAKLTARFRVRSLARTGLGINLLGAALYGLLCLVDAPALRLMLPLLIMVGSLGLVMDNTTALALDAVPQASGSASAVLGFLQFGLAGIVAPLVGLGGDMDPIPLAITALVASVIANVAIALSPATPSDGHRRREVSTDNDN</sequence>
<dbReference type="EMBL" id="DWVP01000001">
    <property type="protein sequence ID" value="HJC84090.1"/>
    <property type="molecule type" value="Genomic_DNA"/>
</dbReference>
<feature type="transmembrane region" description="Helical" evidence="1">
    <location>
        <begin position="116"/>
        <end position="136"/>
    </location>
</feature>
<proteinExistence type="predicted"/>
<dbReference type="InterPro" id="IPR011701">
    <property type="entry name" value="MFS"/>
</dbReference>
<evidence type="ECO:0000313" key="2">
    <source>
        <dbReference type="EMBL" id="HJC84090.1"/>
    </source>
</evidence>
<feature type="transmembrane region" description="Helical" evidence="1">
    <location>
        <begin position="52"/>
        <end position="71"/>
    </location>
</feature>
<dbReference type="Gene3D" id="1.20.1720.10">
    <property type="entry name" value="Multidrug resistance protein D"/>
    <property type="match status" value="1"/>
</dbReference>
<dbReference type="GO" id="GO:0022857">
    <property type="term" value="F:transmembrane transporter activity"/>
    <property type="evidence" value="ECO:0007669"/>
    <property type="project" value="InterPro"/>
</dbReference>
<protein>
    <submittedName>
        <fullName evidence="2">Uncharacterized protein</fullName>
    </submittedName>
</protein>
<feature type="transmembrane region" description="Helical" evidence="1">
    <location>
        <begin position="83"/>
        <end position="104"/>
    </location>
</feature>
<keyword evidence="1" id="KW-1133">Transmembrane helix</keyword>
<organism evidence="2 3">
    <name type="scientific">Candidatus Corynebacterium faecigallinarum</name>
    <dbReference type="NCBI Taxonomy" id="2838528"/>
    <lineage>
        <taxon>Bacteria</taxon>
        <taxon>Bacillati</taxon>
        <taxon>Actinomycetota</taxon>
        <taxon>Actinomycetes</taxon>
        <taxon>Mycobacteriales</taxon>
        <taxon>Corynebacteriaceae</taxon>
        <taxon>Corynebacterium</taxon>
    </lineage>
</organism>
<reference evidence="2" key="1">
    <citation type="journal article" date="2021" name="PeerJ">
        <title>Extensive microbial diversity within the chicken gut microbiome revealed by metagenomics and culture.</title>
        <authorList>
            <person name="Gilroy R."/>
            <person name="Ravi A."/>
            <person name="Getino M."/>
            <person name="Pursley I."/>
            <person name="Horton D.L."/>
            <person name="Alikhan N.F."/>
            <person name="Baker D."/>
            <person name="Gharbi K."/>
            <person name="Hall N."/>
            <person name="Watson M."/>
            <person name="Adriaenssens E.M."/>
            <person name="Foster-Nyarko E."/>
            <person name="Jarju S."/>
            <person name="Secka A."/>
            <person name="Antonio M."/>
            <person name="Oren A."/>
            <person name="Chaudhuri R.R."/>
            <person name="La Ragione R."/>
            <person name="Hildebrand F."/>
            <person name="Pallen M.J."/>
        </authorList>
    </citation>
    <scope>NUCLEOTIDE SEQUENCE</scope>
    <source>
        <strain evidence="2">ChiHjej13B12-4958</strain>
    </source>
</reference>
<dbReference type="InterPro" id="IPR036259">
    <property type="entry name" value="MFS_trans_sf"/>
</dbReference>